<dbReference type="GO" id="GO:0006047">
    <property type="term" value="P:UDP-N-acetylglucosamine metabolic process"/>
    <property type="evidence" value="ECO:0007669"/>
    <property type="project" value="TreeGrafter"/>
</dbReference>
<dbReference type="EMBL" id="UGPB01000001">
    <property type="protein sequence ID" value="STY30378.1"/>
    <property type="molecule type" value="Genomic_DNA"/>
</dbReference>
<evidence type="ECO:0000259" key="7">
    <source>
        <dbReference type="PROSITE" id="PS51278"/>
    </source>
</evidence>
<dbReference type="GO" id="GO:0005829">
    <property type="term" value="C:cytosol"/>
    <property type="evidence" value="ECO:0007669"/>
    <property type="project" value="TreeGrafter"/>
</dbReference>
<dbReference type="GO" id="GO:0006487">
    <property type="term" value="P:protein N-linked glycosylation"/>
    <property type="evidence" value="ECO:0007669"/>
    <property type="project" value="TreeGrafter"/>
</dbReference>
<organism evidence="8 9">
    <name type="scientific">Legionella wadsworthii</name>
    <dbReference type="NCBI Taxonomy" id="28088"/>
    <lineage>
        <taxon>Bacteria</taxon>
        <taxon>Pseudomonadati</taxon>
        <taxon>Pseudomonadota</taxon>
        <taxon>Gammaproteobacteria</taxon>
        <taxon>Legionellales</taxon>
        <taxon>Legionellaceae</taxon>
        <taxon>Legionella</taxon>
    </lineage>
</organism>
<dbReference type="Pfam" id="PF13522">
    <property type="entry name" value="GATase_6"/>
    <property type="match status" value="1"/>
</dbReference>
<dbReference type="RefSeq" id="WP_031563713.1">
    <property type="nucleotide sequence ID" value="NZ_CAAAIS010000004.1"/>
</dbReference>
<dbReference type="Proteomes" id="UP000255297">
    <property type="component" value="Unassembled WGS sequence"/>
</dbReference>
<sequence>MWGIVGGIAHTRRETHGIPSVENAHPHIAGNQIALVHNGIIENHRQILPQFEETSCLISSQTDSELISHLFYLKFKGKMWTGQGTWQNQSL</sequence>
<dbReference type="SUPFAM" id="SSF56235">
    <property type="entry name" value="N-terminal nucleophile aminohydrolases (Ntn hydrolases)"/>
    <property type="match status" value="1"/>
</dbReference>
<feature type="domain" description="Glutamine amidotransferase type-2" evidence="7">
    <location>
        <begin position="1"/>
        <end position="91"/>
    </location>
</feature>
<keyword evidence="4 8" id="KW-0032">Aminotransferase</keyword>
<reference evidence="8 9" key="1">
    <citation type="submission" date="2018-06" db="EMBL/GenBank/DDBJ databases">
        <authorList>
            <consortium name="Pathogen Informatics"/>
            <person name="Doyle S."/>
        </authorList>
    </citation>
    <scope>NUCLEOTIDE SEQUENCE [LARGE SCALE GENOMIC DNA]</scope>
    <source>
        <strain evidence="8 9">NCTC11532</strain>
    </source>
</reference>
<evidence type="ECO:0000256" key="3">
    <source>
        <dbReference type="ARBA" id="ARBA00016090"/>
    </source>
</evidence>
<dbReference type="InterPro" id="IPR029055">
    <property type="entry name" value="Ntn_hydrolases_N"/>
</dbReference>
<dbReference type="Gene3D" id="3.60.20.10">
    <property type="entry name" value="Glutamine Phosphoribosylpyrophosphate, subunit 1, domain 1"/>
    <property type="match status" value="1"/>
</dbReference>
<accession>A0A378LWC8</accession>
<evidence type="ECO:0000256" key="1">
    <source>
        <dbReference type="ARBA" id="ARBA00001031"/>
    </source>
</evidence>
<name>A0A378LWC8_9GAMM</name>
<evidence type="ECO:0000256" key="2">
    <source>
        <dbReference type="ARBA" id="ARBA00012916"/>
    </source>
</evidence>
<protein>
    <recommendedName>
        <fullName evidence="3">Glutamine--fructose-6-phosphate aminotransferase [isomerizing]</fullName>
        <ecNumber evidence="2">2.6.1.16</ecNumber>
    </recommendedName>
</protein>
<evidence type="ECO:0000256" key="5">
    <source>
        <dbReference type="ARBA" id="ARBA00022679"/>
    </source>
</evidence>
<dbReference type="PANTHER" id="PTHR10937">
    <property type="entry name" value="GLUCOSAMINE--FRUCTOSE-6-PHOSPHATE AMINOTRANSFERASE, ISOMERIZING"/>
    <property type="match status" value="1"/>
</dbReference>
<keyword evidence="9" id="KW-1185">Reference proteome</keyword>
<keyword evidence="6" id="KW-0315">Glutamine amidotransferase</keyword>
<comment type="catalytic activity">
    <reaction evidence="1">
        <text>D-fructose 6-phosphate + L-glutamine = D-glucosamine 6-phosphate + L-glutamate</text>
        <dbReference type="Rhea" id="RHEA:13237"/>
        <dbReference type="ChEBI" id="CHEBI:29985"/>
        <dbReference type="ChEBI" id="CHEBI:58359"/>
        <dbReference type="ChEBI" id="CHEBI:58725"/>
        <dbReference type="ChEBI" id="CHEBI:61527"/>
        <dbReference type="EC" id="2.6.1.16"/>
    </reaction>
</comment>
<keyword evidence="5 8" id="KW-0808">Transferase</keyword>
<evidence type="ECO:0000313" key="9">
    <source>
        <dbReference type="Proteomes" id="UP000255297"/>
    </source>
</evidence>
<dbReference type="GO" id="GO:0006002">
    <property type="term" value="P:fructose 6-phosphate metabolic process"/>
    <property type="evidence" value="ECO:0007669"/>
    <property type="project" value="TreeGrafter"/>
</dbReference>
<evidence type="ECO:0000313" key="8">
    <source>
        <dbReference type="EMBL" id="STY30378.1"/>
    </source>
</evidence>
<dbReference type="OrthoDB" id="9761808at2"/>
<dbReference type="InterPro" id="IPR017932">
    <property type="entry name" value="GATase_2_dom"/>
</dbReference>
<proteinExistence type="predicted"/>
<dbReference type="GO" id="GO:0004360">
    <property type="term" value="F:glutamine-fructose-6-phosphate transaminase (isomerizing) activity"/>
    <property type="evidence" value="ECO:0007669"/>
    <property type="project" value="UniProtKB-EC"/>
</dbReference>
<dbReference type="STRING" id="1122170.GCA_000701265_02676"/>
<dbReference type="EC" id="2.6.1.16" evidence="2"/>
<dbReference type="PANTHER" id="PTHR10937:SF0">
    <property type="entry name" value="GLUTAMINE--FRUCTOSE-6-PHOSPHATE TRANSAMINASE (ISOMERIZING)"/>
    <property type="match status" value="1"/>
</dbReference>
<evidence type="ECO:0000256" key="6">
    <source>
        <dbReference type="ARBA" id="ARBA00022962"/>
    </source>
</evidence>
<evidence type="ECO:0000256" key="4">
    <source>
        <dbReference type="ARBA" id="ARBA00022576"/>
    </source>
</evidence>
<dbReference type="AlphaFoldDB" id="A0A378LWC8"/>
<dbReference type="PROSITE" id="PS51278">
    <property type="entry name" value="GATASE_TYPE_2"/>
    <property type="match status" value="1"/>
</dbReference>
<gene>
    <name evidence="8" type="primary">glmS_2</name>
    <name evidence="8" type="ORF">NCTC11532_02379</name>
</gene>